<protein>
    <submittedName>
        <fullName evidence="1">Uncharacterized protein</fullName>
    </submittedName>
</protein>
<keyword evidence="2" id="KW-1185">Reference proteome</keyword>
<reference evidence="1 2" key="1">
    <citation type="submission" date="2023-08" db="EMBL/GenBank/DDBJ databases">
        <title>Implementing the SeqCode for naming new Mesorhizobium species isolated from Vachellia karroo root nodules.</title>
        <authorList>
            <person name="Van Lill M."/>
        </authorList>
    </citation>
    <scope>NUCLEOTIDE SEQUENCE [LARGE SCALE GENOMIC DNA]</scope>
    <source>
        <strain evidence="1 2">VK24D</strain>
    </source>
</reference>
<name>A0ABU4Y9T1_9HYPH</name>
<gene>
    <name evidence="1" type="ORF">RFN28_31000</name>
</gene>
<dbReference type="RefSeq" id="WP_320290943.1">
    <property type="nucleotide sequence ID" value="NZ_JAVIIW010000059.1"/>
</dbReference>
<accession>A0ABU4Y9T1</accession>
<dbReference type="EMBL" id="JAVIIW010000059">
    <property type="protein sequence ID" value="MDX8482855.1"/>
    <property type="molecule type" value="Genomic_DNA"/>
</dbReference>
<dbReference type="Proteomes" id="UP001287059">
    <property type="component" value="Unassembled WGS sequence"/>
</dbReference>
<evidence type="ECO:0000313" key="2">
    <source>
        <dbReference type="Proteomes" id="UP001287059"/>
    </source>
</evidence>
<organism evidence="1 2">
    <name type="scientific">Mesorhizobium album</name>
    <dbReference type="NCBI Taxonomy" id="3072314"/>
    <lineage>
        <taxon>Bacteria</taxon>
        <taxon>Pseudomonadati</taxon>
        <taxon>Pseudomonadota</taxon>
        <taxon>Alphaproteobacteria</taxon>
        <taxon>Hyphomicrobiales</taxon>
        <taxon>Phyllobacteriaceae</taxon>
        <taxon>Mesorhizobium</taxon>
    </lineage>
</organism>
<comment type="caution">
    <text evidence="1">The sequence shown here is derived from an EMBL/GenBank/DDBJ whole genome shotgun (WGS) entry which is preliminary data.</text>
</comment>
<sequence>MKHGLSENGAGEMVNAVARLTSMIDEARLDCECRSKLDETLSRFATQEIERAAREHLANAREQRRRIAAIVLFLQDLDRIGAVERDRTVYLDFALLFDDIAALAKEGSLSMRQLGQFAALAMVGR</sequence>
<evidence type="ECO:0000313" key="1">
    <source>
        <dbReference type="EMBL" id="MDX8482855.1"/>
    </source>
</evidence>
<proteinExistence type="predicted"/>